<feature type="compositionally biased region" description="Acidic residues" evidence="8">
    <location>
        <begin position="65"/>
        <end position="77"/>
    </location>
</feature>
<comment type="caution">
    <text evidence="10">The sequence shown here is derived from an EMBL/GenBank/DDBJ whole genome shotgun (WGS) entry which is preliminary data.</text>
</comment>
<feature type="non-terminal residue" evidence="10">
    <location>
        <position position="448"/>
    </location>
</feature>
<keyword evidence="11" id="KW-1185">Reference proteome</keyword>
<dbReference type="STRING" id="7375.A0A0L0CJN4"/>
<dbReference type="FunFam" id="3.30.200.20:FF:000042">
    <property type="entry name" value="Aurora kinase A"/>
    <property type="match status" value="1"/>
</dbReference>
<feature type="compositionally biased region" description="Polar residues" evidence="8">
    <location>
        <begin position="45"/>
        <end position="54"/>
    </location>
</feature>
<dbReference type="SMART" id="SM00220">
    <property type="entry name" value="S_TKc"/>
    <property type="match status" value="1"/>
</dbReference>
<feature type="compositionally biased region" description="Low complexity" evidence="8">
    <location>
        <begin position="55"/>
        <end position="64"/>
    </location>
</feature>
<dbReference type="EMBL" id="JRES01000306">
    <property type="protein sequence ID" value="KNC32460.1"/>
    <property type="molecule type" value="Genomic_DNA"/>
</dbReference>
<gene>
    <name evidence="10" type="ORF">FF38_13883</name>
</gene>
<dbReference type="InterPro" id="IPR017441">
    <property type="entry name" value="Protein_kinase_ATP_BS"/>
</dbReference>
<reference evidence="10 11" key="1">
    <citation type="journal article" date="2015" name="Nat. Commun.">
        <title>Lucilia cuprina genome unlocks parasitic fly biology to underpin future interventions.</title>
        <authorList>
            <person name="Anstead C.A."/>
            <person name="Korhonen P.K."/>
            <person name="Young N.D."/>
            <person name="Hall R.S."/>
            <person name="Jex A.R."/>
            <person name="Murali S.C."/>
            <person name="Hughes D.S."/>
            <person name="Lee S.F."/>
            <person name="Perry T."/>
            <person name="Stroehlein A.J."/>
            <person name="Ansell B.R."/>
            <person name="Breugelmans B."/>
            <person name="Hofmann A."/>
            <person name="Qu J."/>
            <person name="Dugan S."/>
            <person name="Lee S.L."/>
            <person name="Chao H."/>
            <person name="Dinh H."/>
            <person name="Han Y."/>
            <person name="Doddapaneni H.V."/>
            <person name="Worley K.C."/>
            <person name="Muzny D.M."/>
            <person name="Ioannidis P."/>
            <person name="Waterhouse R.M."/>
            <person name="Zdobnov E.M."/>
            <person name="James P.J."/>
            <person name="Bagnall N.H."/>
            <person name="Kotze A.C."/>
            <person name="Gibbs R.A."/>
            <person name="Richards S."/>
            <person name="Batterham P."/>
            <person name="Gasser R.B."/>
        </authorList>
    </citation>
    <scope>NUCLEOTIDE SEQUENCE [LARGE SCALE GENOMIC DNA]</scope>
    <source>
        <strain evidence="10 11">LS</strain>
        <tissue evidence="10">Full body</tissue>
    </source>
</reference>
<keyword evidence="2" id="KW-0808">Transferase</keyword>
<evidence type="ECO:0000313" key="10">
    <source>
        <dbReference type="EMBL" id="KNC32460.1"/>
    </source>
</evidence>
<evidence type="ECO:0000256" key="7">
    <source>
        <dbReference type="RuleBase" id="RU000304"/>
    </source>
</evidence>
<feature type="compositionally biased region" description="Basic and acidic residues" evidence="8">
    <location>
        <begin position="78"/>
        <end position="90"/>
    </location>
</feature>
<dbReference type="GO" id="GO:0004691">
    <property type="term" value="F:cAMP-dependent protein kinase activity"/>
    <property type="evidence" value="ECO:0007669"/>
    <property type="project" value="TreeGrafter"/>
</dbReference>
<evidence type="ECO:0000256" key="2">
    <source>
        <dbReference type="ARBA" id="ARBA00022679"/>
    </source>
</evidence>
<sequence length="448" mass="51647">MSAATCSRLHSKMAPTTSSKVNASNDVSLTLKLGSTHNRPCGLSSGYTSRNGTNSSSVGSSESSDPVESDYSEETDEEQHTKHTKIHTENTYEDIDEDEDDDEEDDDDEEEEEDDDTDDDGNETDDEEDDTSEDNSSVETAKGVRKYSLDDYQIIKTVGTGTFGRVCLCRDRVSEKYCAMKLLAMADVIRLKQVEHVKNERNILREIRHPFVISLEWSTKDDCCLYMIFEYVCGGELFTYLRNAGRFSRSSANFYAAEIVLALEYLHSLQIVYRDLKPENLLINRDGHLKITDFGFAKKLRDRTWTLCGTPEYLAPEIIQSKGHNRAVDWWALGILIYEMLVGYPPFYDENPFGIYEKILGGKIEWPRHMDPIAKDLVKKLLTNDRTKRLGNMKNGADDVKRHRWFKDLNWNDVYNKKLKNGADDVKRHRWFKDLNWNDVYNKKLKVR</sequence>
<dbReference type="InterPro" id="IPR011009">
    <property type="entry name" value="Kinase-like_dom_sf"/>
</dbReference>
<dbReference type="InterPro" id="IPR000719">
    <property type="entry name" value="Prot_kinase_dom"/>
</dbReference>
<evidence type="ECO:0000256" key="1">
    <source>
        <dbReference type="ARBA" id="ARBA00022527"/>
    </source>
</evidence>
<dbReference type="AlphaFoldDB" id="A0A0L0CJN4"/>
<dbReference type="GO" id="GO:0005952">
    <property type="term" value="C:cAMP-dependent protein kinase complex"/>
    <property type="evidence" value="ECO:0007669"/>
    <property type="project" value="TreeGrafter"/>
</dbReference>
<evidence type="ECO:0000256" key="8">
    <source>
        <dbReference type="SAM" id="MobiDB-lite"/>
    </source>
</evidence>
<evidence type="ECO:0000313" key="11">
    <source>
        <dbReference type="Proteomes" id="UP000037069"/>
    </source>
</evidence>
<dbReference type="GO" id="GO:0005829">
    <property type="term" value="C:cytosol"/>
    <property type="evidence" value="ECO:0007669"/>
    <property type="project" value="TreeGrafter"/>
</dbReference>
<dbReference type="PROSITE" id="PS00107">
    <property type="entry name" value="PROTEIN_KINASE_ATP"/>
    <property type="match status" value="1"/>
</dbReference>
<feature type="compositionally biased region" description="Polar residues" evidence="8">
    <location>
        <begin position="14"/>
        <end position="38"/>
    </location>
</feature>
<dbReference type="PANTHER" id="PTHR24353">
    <property type="entry name" value="CYCLIC NUCLEOTIDE-DEPENDENT PROTEIN KINASE"/>
    <property type="match status" value="1"/>
</dbReference>
<dbReference type="InterPro" id="IPR008271">
    <property type="entry name" value="Ser/Thr_kinase_AS"/>
</dbReference>
<evidence type="ECO:0000256" key="4">
    <source>
        <dbReference type="ARBA" id="ARBA00022777"/>
    </source>
</evidence>
<dbReference type="Gene3D" id="1.10.510.10">
    <property type="entry name" value="Transferase(Phosphotransferase) domain 1"/>
    <property type="match status" value="1"/>
</dbReference>
<keyword evidence="3 6" id="KW-0547">Nucleotide-binding</keyword>
<dbReference type="OrthoDB" id="63267at2759"/>
<dbReference type="PROSITE" id="PS00108">
    <property type="entry name" value="PROTEIN_KINASE_ST"/>
    <property type="match status" value="1"/>
</dbReference>
<dbReference type="Pfam" id="PF00069">
    <property type="entry name" value="Pkinase"/>
    <property type="match status" value="1"/>
</dbReference>
<dbReference type="Gene3D" id="3.30.200.20">
    <property type="entry name" value="Phosphorylase Kinase, domain 1"/>
    <property type="match status" value="1"/>
</dbReference>
<dbReference type="SUPFAM" id="SSF56112">
    <property type="entry name" value="Protein kinase-like (PK-like)"/>
    <property type="match status" value="1"/>
</dbReference>
<dbReference type="FunFam" id="1.10.510.10:FF:000005">
    <property type="entry name" value="cAMP-dependent protein kinase catalytic subunit alpha"/>
    <property type="match status" value="1"/>
</dbReference>
<evidence type="ECO:0000256" key="6">
    <source>
        <dbReference type="PROSITE-ProRule" id="PRU10141"/>
    </source>
</evidence>
<dbReference type="GO" id="GO:0005524">
    <property type="term" value="F:ATP binding"/>
    <property type="evidence" value="ECO:0007669"/>
    <property type="project" value="UniProtKB-UniRule"/>
</dbReference>
<feature type="binding site" evidence="6">
    <location>
        <position position="181"/>
    </location>
    <ligand>
        <name>ATP</name>
        <dbReference type="ChEBI" id="CHEBI:30616"/>
    </ligand>
</feature>
<feature type="region of interest" description="Disordered" evidence="8">
    <location>
        <begin position="1"/>
        <end position="142"/>
    </location>
</feature>
<feature type="domain" description="Protein kinase" evidence="9">
    <location>
        <begin position="152"/>
        <end position="406"/>
    </location>
</feature>
<dbReference type="Proteomes" id="UP000037069">
    <property type="component" value="Unassembled WGS sequence"/>
</dbReference>
<name>A0A0L0CJN4_LUCCU</name>
<keyword evidence="4 10" id="KW-0418">Kinase</keyword>
<dbReference type="OMA" id="GYLSDMW"/>
<dbReference type="PANTHER" id="PTHR24353:SF37">
    <property type="entry name" value="CAMP-DEPENDENT PROTEIN KINASE CATALYTIC SUBUNIT PRKX"/>
    <property type="match status" value="1"/>
</dbReference>
<evidence type="ECO:0000256" key="5">
    <source>
        <dbReference type="ARBA" id="ARBA00022840"/>
    </source>
</evidence>
<proteinExistence type="inferred from homology"/>
<dbReference type="GO" id="GO:0007476">
    <property type="term" value="P:imaginal disc-derived wing morphogenesis"/>
    <property type="evidence" value="ECO:0007669"/>
    <property type="project" value="UniProtKB-ARBA"/>
</dbReference>
<evidence type="ECO:0000256" key="3">
    <source>
        <dbReference type="ARBA" id="ARBA00022741"/>
    </source>
</evidence>
<feature type="compositionally biased region" description="Acidic residues" evidence="8">
    <location>
        <begin position="91"/>
        <end position="133"/>
    </location>
</feature>
<accession>A0A0L0CJN4</accession>
<keyword evidence="5 6" id="KW-0067">ATP-binding</keyword>
<dbReference type="PROSITE" id="PS50011">
    <property type="entry name" value="PROTEIN_KINASE_DOM"/>
    <property type="match status" value="1"/>
</dbReference>
<keyword evidence="1 7" id="KW-0723">Serine/threonine-protein kinase</keyword>
<protein>
    <submittedName>
        <fullName evidence="10">Protein kinase DC2</fullName>
    </submittedName>
</protein>
<comment type="similarity">
    <text evidence="7">Belongs to the protein kinase superfamily.</text>
</comment>
<organism evidence="10 11">
    <name type="scientific">Lucilia cuprina</name>
    <name type="common">Green bottle fly</name>
    <name type="synonym">Australian sheep blowfly</name>
    <dbReference type="NCBI Taxonomy" id="7375"/>
    <lineage>
        <taxon>Eukaryota</taxon>
        <taxon>Metazoa</taxon>
        <taxon>Ecdysozoa</taxon>
        <taxon>Arthropoda</taxon>
        <taxon>Hexapoda</taxon>
        <taxon>Insecta</taxon>
        <taxon>Pterygota</taxon>
        <taxon>Neoptera</taxon>
        <taxon>Endopterygota</taxon>
        <taxon>Diptera</taxon>
        <taxon>Brachycera</taxon>
        <taxon>Muscomorpha</taxon>
        <taxon>Oestroidea</taxon>
        <taxon>Calliphoridae</taxon>
        <taxon>Luciliinae</taxon>
        <taxon>Lucilia</taxon>
    </lineage>
</organism>
<evidence type="ECO:0000259" key="9">
    <source>
        <dbReference type="PROSITE" id="PS50011"/>
    </source>
</evidence>